<evidence type="ECO:0000256" key="1">
    <source>
        <dbReference type="SAM" id="Phobius"/>
    </source>
</evidence>
<organism evidence="3 4">
    <name type="scientific">Microbacterium ginsengisoli</name>
    <dbReference type="NCBI Taxonomy" id="400772"/>
    <lineage>
        <taxon>Bacteria</taxon>
        <taxon>Bacillati</taxon>
        <taxon>Actinomycetota</taxon>
        <taxon>Actinomycetes</taxon>
        <taxon>Micrococcales</taxon>
        <taxon>Microbacteriaceae</taxon>
        <taxon>Microbacterium</taxon>
    </lineage>
</organism>
<reference evidence="2 5" key="2">
    <citation type="journal article" date="2018" name="Nat. Biotechnol.">
        <title>A standardized bacterial taxonomy based on genome phylogeny substantially revises the tree of life.</title>
        <authorList>
            <person name="Parks D.H."/>
            <person name="Chuvochina M."/>
            <person name="Waite D.W."/>
            <person name="Rinke C."/>
            <person name="Skarshewski A."/>
            <person name="Chaumeil P.A."/>
            <person name="Hugenholtz P."/>
        </authorList>
    </citation>
    <scope>NUCLEOTIDE SEQUENCE [LARGE SCALE GENOMIC DNA]</scope>
    <source>
        <strain evidence="2">UBA9152</strain>
    </source>
</reference>
<keyword evidence="1" id="KW-0472">Membrane</keyword>
<dbReference type="RefSeq" id="WP_045247497.1">
    <property type="nucleotide sequence ID" value="NZ_DAIQHQ010000009.1"/>
</dbReference>
<reference evidence="3 4" key="1">
    <citation type="submission" date="2015-02" db="EMBL/GenBank/DDBJ databases">
        <title>Draft genome sequences of ten Microbacterium spp. with emphasis on heavy metal contaminated environments.</title>
        <authorList>
            <person name="Corretto E."/>
        </authorList>
    </citation>
    <scope>NUCLEOTIDE SEQUENCE [LARGE SCALE GENOMIC DNA]</scope>
    <source>
        <strain evidence="3 4">DSM 18659</strain>
    </source>
</reference>
<dbReference type="AlphaFoldDB" id="A0A0F0LW83"/>
<feature type="transmembrane region" description="Helical" evidence="1">
    <location>
        <begin position="115"/>
        <end position="136"/>
    </location>
</feature>
<dbReference type="EMBL" id="DMNG01000148">
    <property type="protein sequence ID" value="HAN24620.1"/>
    <property type="molecule type" value="Genomic_DNA"/>
</dbReference>
<feature type="transmembrane region" description="Helical" evidence="1">
    <location>
        <begin position="39"/>
        <end position="59"/>
    </location>
</feature>
<evidence type="ECO:0000313" key="2">
    <source>
        <dbReference type="EMBL" id="HAN24620.1"/>
    </source>
</evidence>
<evidence type="ECO:0000313" key="5">
    <source>
        <dbReference type="Proteomes" id="UP000257479"/>
    </source>
</evidence>
<gene>
    <name evidence="2" type="ORF">DCP95_08620</name>
    <name evidence="3" type="ORF">RR49_01565</name>
</gene>
<dbReference type="InterPro" id="IPR021517">
    <property type="entry name" value="DUF3180"/>
</dbReference>
<keyword evidence="4" id="KW-1185">Reference proteome</keyword>
<protein>
    <submittedName>
        <fullName evidence="2">DUF3180 domain-containing protein</fullName>
    </submittedName>
</protein>
<proteinExistence type="predicted"/>
<evidence type="ECO:0000313" key="4">
    <source>
        <dbReference type="Proteomes" id="UP000033451"/>
    </source>
</evidence>
<keyword evidence="1" id="KW-1133">Transmembrane helix</keyword>
<keyword evidence="1" id="KW-0812">Transmembrane</keyword>
<dbReference type="OrthoDB" id="5125751at2"/>
<dbReference type="PATRIC" id="fig|400772.4.peg.1588"/>
<dbReference type="EMBL" id="JYIY01000073">
    <property type="protein sequence ID" value="KJL36555.1"/>
    <property type="molecule type" value="Genomic_DNA"/>
</dbReference>
<sequence length="163" mass="16668">MKRTSPLALFTAAVLGLGAGFLVDQLLTAGGRATFTPAIGLPILLVLLGLAEILLALPIRRATRATVKVDIDPFRAVRIAVLAKASSLVGAVVAGFALGLLLFVSTRPATPDSGALLPIILTAAAGVALVVTALVAEHLCTLRKDDDDDDSGPGAPAIEPHRH</sequence>
<comment type="caution">
    <text evidence="3">The sequence shown here is derived from an EMBL/GenBank/DDBJ whole genome shotgun (WGS) entry which is preliminary data.</text>
</comment>
<name>A0A0F0LW83_9MICO</name>
<feature type="transmembrane region" description="Helical" evidence="1">
    <location>
        <begin position="79"/>
        <end position="103"/>
    </location>
</feature>
<dbReference type="Proteomes" id="UP000033451">
    <property type="component" value="Unassembled WGS sequence"/>
</dbReference>
<dbReference type="STRING" id="400772.RR49_01565"/>
<dbReference type="Pfam" id="PF11377">
    <property type="entry name" value="DUF3180"/>
    <property type="match status" value="1"/>
</dbReference>
<dbReference type="Proteomes" id="UP000257479">
    <property type="component" value="Unassembled WGS sequence"/>
</dbReference>
<evidence type="ECO:0000313" key="3">
    <source>
        <dbReference type="EMBL" id="KJL36555.1"/>
    </source>
</evidence>
<accession>A0A0F0LW83</accession>